<evidence type="ECO:0000313" key="4">
    <source>
        <dbReference type="Proteomes" id="UP000176186"/>
    </source>
</evidence>
<accession>A0A1F6BCQ7</accession>
<gene>
    <name evidence="3" type="ORF">A2363_03205</name>
</gene>
<proteinExistence type="inferred from homology"/>
<dbReference type="EMBL" id="MFKE01000023">
    <property type="protein sequence ID" value="OGG34739.1"/>
    <property type="molecule type" value="Genomic_DNA"/>
</dbReference>
<organism evidence="3 4">
    <name type="scientific">Candidatus Gottesmanbacteria bacterium RIFOXYB1_FULL_47_11</name>
    <dbReference type="NCBI Taxonomy" id="1798401"/>
    <lineage>
        <taxon>Bacteria</taxon>
        <taxon>Candidatus Gottesmaniibacteriota</taxon>
    </lineage>
</organism>
<dbReference type="PANTHER" id="PTHR43022:SF1">
    <property type="entry name" value="PROTEIN SMF"/>
    <property type="match status" value="1"/>
</dbReference>
<sequence>MGSPTERVIGALYQIAGYMVSWTYMLPHTRVENWKKLRELAGLTDLSNPPRQLYYTGTWNPDLFTSCVAIVGSRRISDYGRRVIEKIIPRLIFEKKTIVSGFMYGVDQYAHEVCIANGGKTIAVLGWGIKHPLEGTDKKLAARIISSGGLLLSEWEDQKPTLWTFPVRNRIVAAISHEVIVVEAAVKSGSLITANIARRLKRRLWAVPGEITSRTSAGCNSLIDQGYARMWLGDTPQQLPIMKDPLVQLVADHVLTANDIARKLGKPVSEIGAQLSLLTVSGQLIERGGKYYVSEN</sequence>
<dbReference type="Pfam" id="PF02481">
    <property type="entry name" value="DNA_processg_A"/>
    <property type="match status" value="1"/>
</dbReference>
<dbReference type="InterPro" id="IPR003488">
    <property type="entry name" value="DprA"/>
</dbReference>
<comment type="similarity">
    <text evidence="1">Belongs to the DprA/Smf family.</text>
</comment>
<dbReference type="AlphaFoldDB" id="A0A1F6BCQ7"/>
<comment type="caution">
    <text evidence="3">The sequence shown here is derived from an EMBL/GenBank/DDBJ whole genome shotgun (WGS) entry which is preliminary data.</text>
</comment>
<evidence type="ECO:0000256" key="1">
    <source>
        <dbReference type="ARBA" id="ARBA00006525"/>
    </source>
</evidence>
<name>A0A1F6BCQ7_9BACT</name>
<evidence type="ECO:0000313" key="3">
    <source>
        <dbReference type="EMBL" id="OGG34739.1"/>
    </source>
</evidence>
<dbReference type="Gene3D" id="3.40.50.450">
    <property type="match status" value="1"/>
</dbReference>
<dbReference type="SUPFAM" id="SSF102405">
    <property type="entry name" value="MCP/YpsA-like"/>
    <property type="match status" value="1"/>
</dbReference>
<feature type="domain" description="Smf/DprA SLOG" evidence="2">
    <location>
        <begin position="43"/>
        <end position="231"/>
    </location>
</feature>
<dbReference type="InterPro" id="IPR057666">
    <property type="entry name" value="DrpA_SLOG"/>
</dbReference>
<protein>
    <recommendedName>
        <fullName evidence="2">Smf/DprA SLOG domain-containing protein</fullName>
    </recommendedName>
</protein>
<evidence type="ECO:0000259" key="2">
    <source>
        <dbReference type="Pfam" id="PF02481"/>
    </source>
</evidence>
<dbReference type="Proteomes" id="UP000176186">
    <property type="component" value="Unassembled WGS sequence"/>
</dbReference>
<dbReference type="GO" id="GO:0009294">
    <property type="term" value="P:DNA-mediated transformation"/>
    <property type="evidence" value="ECO:0007669"/>
    <property type="project" value="InterPro"/>
</dbReference>
<dbReference type="STRING" id="1798401.A2363_03205"/>
<dbReference type="PANTHER" id="PTHR43022">
    <property type="entry name" value="PROTEIN SMF"/>
    <property type="match status" value="1"/>
</dbReference>
<reference evidence="3 4" key="1">
    <citation type="journal article" date="2016" name="Nat. Commun.">
        <title>Thousands of microbial genomes shed light on interconnected biogeochemical processes in an aquifer system.</title>
        <authorList>
            <person name="Anantharaman K."/>
            <person name="Brown C.T."/>
            <person name="Hug L.A."/>
            <person name="Sharon I."/>
            <person name="Castelle C.J."/>
            <person name="Probst A.J."/>
            <person name="Thomas B.C."/>
            <person name="Singh A."/>
            <person name="Wilkins M.J."/>
            <person name="Karaoz U."/>
            <person name="Brodie E.L."/>
            <person name="Williams K.H."/>
            <person name="Hubbard S.S."/>
            <person name="Banfield J.F."/>
        </authorList>
    </citation>
    <scope>NUCLEOTIDE SEQUENCE [LARGE SCALE GENOMIC DNA]</scope>
</reference>